<dbReference type="SMART" id="SM00320">
    <property type="entry name" value="WD40"/>
    <property type="match status" value="6"/>
</dbReference>
<dbReference type="PROSITE" id="PS50082">
    <property type="entry name" value="WD_REPEATS_2"/>
    <property type="match status" value="3"/>
</dbReference>
<evidence type="ECO:0000256" key="5">
    <source>
        <dbReference type="ARBA" id="ARBA00023242"/>
    </source>
</evidence>
<dbReference type="InterPro" id="IPR020472">
    <property type="entry name" value="WD40_PAC1"/>
</dbReference>
<protein>
    <recommendedName>
        <fullName evidence="8">Histone-binding protein RBBP4-like N-terminal domain-containing protein</fullName>
    </recommendedName>
</protein>
<evidence type="ECO:0000256" key="2">
    <source>
        <dbReference type="ARBA" id="ARBA00022574"/>
    </source>
</evidence>
<comment type="caution">
    <text evidence="9">The sequence shown here is derived from an EMBL/GenBank/DDBJ whole genome shotgun (WGS) entry which is preliminary data.</text>
</comment>
<evidence type="ECO:0000256" key="7">
    <source>
        <dbReference type="SAM" id="MobiDB-lite"/>
    </source>
</evidence>
<keyword evidence="10" id="KW-1185">Reference proteome</keyword>
<feature type="repeat" description="WD" evidence="6">
    <location>
        <begin position="330"/>
        <end position="372"/>
    </location>
</feature>
<dbReference type="InterPro" id="IPR050459">
    <property type="entry name" value="WD_repeat_RBAP46/RBAP48/MSI1"/>
</dbReference>
<dbReference type="EMBL" id="WVTA01000017">
    <property type="protein sequence ID" value="KAK3200976.1"/>
    <property type="molecule type" value="Genomic_DNA"/>
</dbReference>
<evidence type="ECO:0000256" key="1">
    <source>
        <dbReference type="ARBA" id="ARBA00004123"/>
    </source>
</evidence>
<dbReference type="Pfam" id="PF00400">
    <property type="entry name" value="WD40"/>
    <property type="match status" value="4"/>
</dbReference>
<dbReference type="Gene3D" id="2.130.10.10">
    <property type="entry name" value="YVTN repeat-like/Quinoprotein amine dehydrogenase"/>
    <property type="match status" value="1"/>
</dbReference>
<dbReference type="InterPro" id="IPR036322">
    <property type="entry name" value="WD40_repeat_dom_sf"/>
</dbReference>
<evidence type="ECO:0000256" key="3">
    <source>
        <dbReference type="ARBA" id="ARBA00022737"/>
    </source>
</evidence>
<comment type="subcellular location">
    <subcellularLocation>
        <location evidence="1">Nucleus</location>
    </subcellularLocation>
</comment>
<dbReference type="PRINTS" id="PR00320">
    <property type="entry name" value="GPROTEINBRPT"/>
</dbReference>
<feature type="domain" description="Histone-binding protein RBBP4-like N-terminal" evidence="8">
    <location>
        <begin position="32"/>
        <end position="101"/>
    </location>
</feature>
<name>A0AAN6RCX3_9PLEO</name>
<evidence type="ECO:0000259" key="8">
    <source>
        <dbReference type="Pfam" id="PF12265"/>
    </source>
</evidence>
<dbReference type="Pfam" id="PF12265">
    <property type="entry name" value="CAF1C_H4-bd"/>
    <property type="match status" value="1"/>
</dbReference>
<organism evidence="9 10">
    <name type="scientific">Pseudopithomyces chartarum</name>
    <dbReference type="NCBI Taxonomy" id="1892770"/>
    <lineage>
        <taxon>Eukaryota</taxon>
        <taxon>Fungi</taxon>
        <taxon>Dikarya</taxon>
        <taxon>Ascomycota</taxon>
        <taxon>Pezizomycotina</taxon>
        <taxon>Dothideomycetes</taxon>
        <taxon>Pleosporomycetidae</taxon>
        <taxon>Pleosporales</taxon>
        <taxon>Massarineae</taxon>
        <taxon>Didymosphaeriaceae</taxon>
        <taxon>Pseudopithomyces</taxon>
    </lineage>
</organism>
<feature type="repeat" description="WD" evidence="6">
    <location>
        <begin position="188"/>
        <end position="225"/>
    </location>
</feature>
<dbReference type="InterPro" id="IPR015943">
    <property type="entry name" value="WD40/YVTN_repeat-like_dom_sf"/>
</dbReference>
<accession>A0AAN6RCX3</accession>
<dbReference type="GO" id="GO:0005634">
    <property type="term" value="C:nucleus"/>
    <property type="evidence" value="ECO:0007669"/>
    <property type="project" value="UniProtKB-SubCell"/>
</dbReference>
<dbReference type="InterPro" id="IPR019775">
    <property type="entry name" value="WD40_repeat_CS"/>
</dbReference>
<keyword evidence="5" id="KW-0539">Nucleus</keyword>
<dbReference type="PROSITE" id="PS50294">
    <property type="entry name" value="WD_REPEATS_REGION"/>
    <property type="match status" value="3"/>
</dbReference>
<evidence type="ECO:0000256" key="4">
    <source>
        <dbReference type="ARBA" id="ARBA00022853"/>
    </source>
</evidence>
<dbReference type="InterPro" id="IPR001680">
    <property type="entry name" value="WD40_rpt"/>
</dbReference>
<keyword evidence="2 6" id="KW-0853">WD repeat</keyword>
<dbReference type="PROSITE" id="PS00678">
    <property type="entry name" value="WD_REPEATS_1"/>
    <property type="match status" value="2"/>
</dbReference>
<dbReference type="Proteomes" id="UP001280581">
    <property type="component" value="Unassembled WGS sequence"/>
</dbReference>
<evidence type="ECO:0000256" key="6">
    <source>
        <dbReference type="PROSITE-ProRule" id="PRU00221"/>
    </source>
</evidence>
<dbReference type="AlphaFoldDB" id="A0AAN6RCX3"/>
<reference evidence="9 10" key="1">
    <citation type="submission" date="2021-02" db="EMBL/GenBank/DDBJ databases">
        <title>Genome assembly of Pseudopithomyces chartarum.</title>
        <authorList>
            <person name="Jauregui R."/>
            <person name="Singh J."/>
            <person name="Voisey C."/>
        </authorList>
    </citation>
    <scope>NUCLEOTIDE SEQUENCE [LARGE SCALE GENOMIC DNA]</scope>
    <source>
        <strain evidence="9 10">AGR01</strain>
    </source>
</reference>
<proteinExistence type="predicted"/>
<feature type="repeat" description="WD" evidence="6">
    <location>
        <begin position="286"/>
        <end position="322"/>
    </location>
</feature>
<dbReference type="PANTHER" id="PTHR22850">
    <property type="entry name" value="WD40 REPEAT FAMILY"/>
    <property type="match status" value="1"/>
</dbReference>
<evidence type="ECO:0000313" key="10">
    <source>
        <dbReference type="Proteomes" id="UP001280581"/>
    </source>
</evidence>
<keyword evidence="3" id="KW-0677">Repeat</keyword>
<sequence length="440" mass="49473">MDDNMSGADDAADAPVEGLDDEQVERQKQINEEYKMWKKNSVFLYDMLYSRALEWPTLTAQWLPDKRPVEGTHLSTHRVILGTHTSGQAQNYLQIAHVDVPDLPTPDLKSFDEKTGEVGGYGDAKKPFEFKIVQKINHPGEVNKARYQPQNPEIIASLCVDGKVLVFDRTKHPNTPKSDGSIKFEAELKGHDKEGFGLSWSPLNEGCLVTGSEDMTVRTWDLKSGFSKGDSKIAPTATYTSHTAIVNDVQYHPIHGFLIGSVSDDRTWKVTDTRVPVHKTALYSKEEAHADALNSIAFHPQFESIFATGSADHTIGLWDLRNFDKKLHTLQHHSADIIELQWHPQDASILASSSYDRRICMWDITRVGEEQTPDEAEDGPPELLFMHGGFTDRISGFDWNKNDPWVMIGTAEDNQMQIFRPARKLVEPLPKTANHGEVSD</sequence>
<evidence type="ECO:0000313" key="9">
    <source>
        <dbReference type="EMBL" id="KAK3200976.1"/>
    </source>
</evidence>
<gene>
    <name evidence="9" type="ORF">GRF29_213g543300</name>
</gene>
<dbReference type="SUPFAM" id="SSF50978">
    <property type="entry name" value="WD40 repeat-like"/>
    <property type="match status" value="1"/>
</dbReference>
<feature type="region of interest" description="Disordered" evidence="7">
    <location>
        <begin position="1"/>
        <end position="22"/>
    </location>
</feature>
<dbReference type="GO" id="GO:0006325">
    <property type="term" value="P:chromatin organization"/>
    <property type="evidence" value="ECO:0007669"/>
    <property type="project" value="UniProtKB-KW"/>
</dbReference>
<keyword evidence="4" id="KW-0156">Chromatin regulator</keyword>
<dbReference type="InterPro" id="IPR022052">
    <property type="entry name" value="Histone-bd_RBBP4-like_N"/>
</dbReference>